<sequence>MVASQGPGISSAIVHVPAKIGMPDLDICIIDAAICLGYLPSFNPAAGSTPTKLYRDSPARYLQPCQTALYITDDGGRKTLFAFLTSLFLAHRTSSVPAPAKRSSRHGEPTSPYYIGTPQLSDARRFQCRCRCCCFSCRVSGHYCCLVRGAAVTPHCLPAIAVLHRTLSLSLSLATSSSSSSSPLLPAISTVVAKNPFFTLLSLTVEPP</sequence>
<evidence type="ECO:0000313" key="1">
    <source>
        <dbReference type="EMBL" id="KAK8243579.1"/>
    </source>
</evidence>
<organism evidence="1 2">
    <name type="scientific">Phyllosticta capitalensis</name>
    <dbReference type="NCBI Taxonomy" id="121624"/>
    <lineage>
        <taxon>Eukaryota</taxon>
        <taxon>Fungi</taxon>
        <taxon>Dikarya</taxon>
        <taxon>Ascomycota</taxon>
        <taxon>Pezizomycotina</taxon>
        <taxon>Dothideomycetes</taxon>
        <taxon>Dothideomycetes incertae sedis</taxon>
        <taxon>Botryosphaeriales</taxon>
        <taxon>Phyllostictaceae</taxon>
        <taxon>Phyllosticta</taxon>
    </lineage>
</organism>
<accession>A0ABR1YZ25</accession>
<dbReference type="Proteomes" id="UP001492380">
    <property type="component" value="Unassembled WGS sequence"/>
</dbReference>
<name>A0ABR1YZ25_9PEZI</name>
<comment type="caution">
    <text evidence="1">The sequence shown here is derived from an EMBL/GenBank/DDBJ whole genome shotgun (WGS) entry which is preliminary data.</text>
</comment>
<dbReference type="EMBL" id="JBBWRZ010000002">
    <property type="protein sequence ID" value="KAK8243579.1"/>
    <property type="molecule type" value="Genomic_DNA"/>
</dbReference>
<proteinExistence type="predicted"/>
<gene>
    <name evidence="1" type="ORF">HDK90DRAFT_126873</name>
</gene>
<evidence type="ECO:0000313" key="2">
    <source>
        <dbReference type="Proteomes" id="UP001492380"/>
    </source>
</evidence>
<protein>
    <submittedName>
        <fullName evidence="1">Uncharacterized protein</fullName>
    </submittedName>
</protein>
<keyword evidence="2" id="KW-1185">Reference proteome</keyword>
<reference evidence="1 2" key="1">
    <citation type="submission" date="2024-04" db="EMBL/GenBank/DDBJ databases">
        <title>Phyllosticta paracitricarpa is synonymous to the EU quarantine fungus P. citricarpa based on phylogenomic analyses.</title>
        <authorList>
            <consortium name="Lawrence Berkeley National Laboratory"/>
            <person name="Van Ingen-Buijs V.A."/>
            <person name="Van Westerhoven A.C."/>
            <person name="Haridas S."/>
            <person name="Skiadas P."/>
            <person name="Martin F."/>
            <person name="Groenewald J.Z."/>
            <person name="Crous P.W."/>
            <person name="Seidl M.F."/>
        </authorList>
    </citation>
    <scope>NUCLEOTIDE SEQUENCE [LARGE SCALE GENOMIC DNA]</scope>
    <source>
        <strain evidence="1 2">CBS 123374</strain>
    </source>
</reference>